<dbReference type="PROSITE" id="PS50886">
    <property type="entry name" value="TRBD"/>
    <property type="match status" value="1"/>
</dbReference>
<protein>
    <recommendedName>
        <fullName evidence="4">tRNA-binding domain-containing protein</fullName>
    </recommendedName>
</protein>
<reference evidence="5 6" key="1">
    <citation type="submission" date="2021-01" db="EMBL/GenBank/DDBJ databases">
        <title>Genome public.</title>
        <authorList>
            <person name="Liu C."/>
            <person name="Sun Q."/>
        </authorList>
    </citation>
    <scope>NUCLEOTIDE SEQUENCE [LARGE SCALE GENOMIC DNA]</scope>
    <source>
        <strain evidence="5 6">YIM B02564</strain>
    </source>
</reference>
<name>A0ABS1TTH1_9BACI</name>
<dbReference type="InterPro" id="IPR051270">
    <property type="entry name" value="Tyrosine-tRNA_ligase_regulator"/>
</dbReference>
<evidence type="ECO:0000313" key="6">
    <source>
        <dbReference type="Proteomes" id="UP000623967"/>
    </source>
</evidence>
<dbReference type="Gene3D" id="2.40.50.140">
    <property type="entry name" value="Nucleic acid-binding proteins"/>
    <property type="match status" value="1"/>
</dbReference>
<evidence type="ECO:0000256" key="1">
    <source>
        <dbReference type="ARBA" id="ARBA00022555"/>
    </source>
</evidence>
<accession>A0ABS1TTH1</accession>
<keyword evidence="1 3" id="KW-0820">tRNA-binding</keyword>
<keyword evidence="2 3" id="KW-0694">RNA-binding</keyword>
<dbReference type="InterPro" id="IPR002547">
    <property type="entry name" value="tRNA-bd_dom"/>
</dbReference>
<comment type="caution">
    <text evidence="5">The sequence shown here is derived from an EMBL/GenBank/DDBJ whole genome shotgun (WGS) entry which is preliminary data.</text>
</comment>
<evidence type="ECO:0000256" key="2">
    <source>
        <dbReference type="ARBA" id="ARBA00022884"/>
    </source>
</evidence>
<dbReference type="RefSeq" id="WP_202655592.1">
    <property type="nucleotide sequence ID" value="NZ_JAESWB010000326.1"/>
</dbReference>
<dbReference type="EMBL" id="JAESWB010000326">
    <property type="protein sequence ID" value="MBL4954334.1"/>
    <property type="molecule type" value="Genomic_DNA"/>
</dbReference>
<evidence type="ECO:0000259" key="4">
    <source>
        <dbReference type="PROSITE" id="PS50886"/>
    </source>
</evidence>
<dbReference type="Pfam" id="PF01588">
    <property type="entry name" value="tRNA_bind"/>
    <property type="match status" value="1"/>
</dbReference>
<feature type="domain" description="TRNA-binding" evidence="4">
    <location>
        <begin position="13"/>
        <end position="116"/>
    </location>
</feature>
<sequence length="116" mass="12753">MTAPVKPVITFDELEKVDIRVGTIKLVEDVENSRKLIKLTVDFGDFTRTILTGMKGERENPKEIEGQQALFVVNLAPRKMAGELSEGMLFDIGYADGIVPVLAQPEKPVPNGTRLG</sequence>
<proteinExistence type="predicted"/>
<dbReference type="Proteomes" id="UP000623967">
    <property type="component" value="Unassembled WGS sequence"/>
</dbReference>
<keyword evidence="6" id="KW-1185">Reference proteome</keyword>
<gene>
    <name evidence="5" type="ORF">JK635_19415</name>
</gene>
<evidence type="ECO:0000313" key="5">
    <source>
        <dbReference type="EMBL" id="MBL4954334.1"/>
    </source>
</evidence>
<dbReference type="SUPFAM" id="SSF50249">
    <property type="entry name" value="Nucleic acid-binding proteins"/>
    <property type="match status" value="1"/>
</dbReference>
<dbReference type="PANTHER" id="PTHR11586">
    <property type="entry name" value="TRNA-AMINOACYLATION COFACTOR ARC1 FAMILY MEMBER"/>
    <property type="match status" value="1"/>
</dbReference>
<dbReference type="PANTHER" id="PTHR11586:SF37">
    <property type="entry name" value="TRNA-BINDING DOMAIN-CONTAINING PROTEIN"/>
    <property type="match status" value="1"/>
</dbReference>
<dbReference type="InterPro" id="IPR012340">
    <property type="entry name" value="NA-bd_OB-fold"/>
</dbReference>
<organism evidence="5 6">
    <name type="scientific">Neobacillus paridis</name>
    <dbReference type="NCBI Taxonomy" id="2803862"/>
    <lineage>
        <taxon>Bacteria</taxon>
        <taxon>Bacillati</taxon>
        <taxon>Bacillota</taxon>
        <taxon>Bacilli</taxon>
        <taxon>Bacillales</taxon>
        <taxon>Bacillaceae</taxon>
        <taxon>Neobacillus</taxon>
    </lineage>
</organism>
<evidence type="ECO:0000256" key="3">
    <source>
        <dbReference type="PROSITE-ProRule" id="PRU00209"/>
    </source>
</evidence>